<gene>
    <name evidence="2" type="ORF">EDC29_104154</name>
</gene>
<evidence type="ECO:0000256" key="1">
    <source>
        <dbReference type="SAM" id="Coils"/>
    </source>
</evidence>
<dbReference type="AlphaFoldDB" id="A0A4R4ACN3"/>
<name>A0A4R4ACN3_MARGR</name>
<sequence length="388" mass="42724">MSRPNFVNLHVLISHSPSCLNRDDMGQQKTAIFGGKTRVRISSQSLKRAFRFSDTYRQAFSRSTRTRRLLDQLVADLDPDSGIDAAAFEQCALYVAAIFEGKTKEAEIQRYARAKSGHIETQIIPFSSHEIEAIGGLLREAAALATEKARITHLKQAVKELEQRLRHQLDLDVALSGRMANSELIHGVDGALAVAHALTTHTVEPQDIDWFTAVDDLTQDAGESGAGHLNVQQFSAGVFYRYASLNLRQLQYNLGLLDTIDAPETAAGRARALAIAAHVLQLMTTVVPEAKQQSFAAHNIADCALVSLADQPISLANAFETPVAKDREGGYLRPSIETMLDYWRRLNRAYGLNETARVFSLDAATGETPPHLDTLPALQTWLREDGHS</sequence>
<dbReference type="RefSeq" id="WP_132229391.1">
    <property type="nucleotide sequence ID" value="NZ_NRRH01000045.1"/>
</dbReference>
<organism evidence="2 3">
    <name type="scientific">Marichromatium gracile</name>
    <name type="common">Chromatium gracile</name>
    <dbReference type="NCBI Taxonomy" id="1048"/>
    <lineage>
        <taxon>Bacteria</taxon>
        <taxon>Pseudomonadati</taxon>
        <taxon>Pseudomonadota</taxon>
        <taxon>Gammaproteobacteria</taxon>
        <taxon>Chromatiales</taxon>
        <taxon>Chromatiaceae</taxon>
        <taxon>Marichromatium</taxon>
    </lineage>
</organism>
<keyword evidence="1" id="KW-0175">Coiled coil</keyword>
<protein>
    <submittedName>
        <fullName evidence="2">CRISPR-associated Cse4 family protein</fullName>
    </submittedName>
</protein>
<comment type="caution">
    <text evidence="2">The sequence shown here is derived from an EMBL/GenBank/DDBJ whole genome shotgun (WGS) entry which is preliminary data.</text>
</comment>
<dbReference type="Proteomes" id="UP000295247">
    <property type="component" value="Unassembled WGS sequence"/>
</dbReference>
<accession>A0A4R4ACN3</accession>
<dbReference type="Pfam" id="PF09344">
    <property type="entry name" value="Cas_CT1975"/>
    <property type="match status" value="1"/>
</dbReference>
<reference evidence="2 3" key="1">
    <citation type="submission" date="2019-03" db="EMBL/GenBank/DDBJ databases">
        <title>Genomic Encyclopedia of Type Strains, Phase IV (KMG-IV): sequencing the most valuable type-strain genomes for metagenomic binning, comparative biology and taxonomic classification.</title>
        <authorList>
            <person name="Goeker M."/>
        </authorList>
    </citation>
    <scope>NUCLEOTIDE SEQUENCE [LARGE SCALE GENOMIC DNA]</scope>
    <source>
        <strain evidence="2 3">DSM 203</strain>
    </source>
</reference>
<feature type="coiled-coil region" evidence="1">
    <location>
        <begin position="144"/>
        <end position="171"/>
    </location>
</feature>
<evidence type="ECO:0000313" key="3">
    <source>
        <dbReference type="Proteomes" id="UP000295247"/>
    </source>
</evidence>
<evidence type="ECO:0000313" key="2">
    <source>
        <dbReference type="EMBL" id="TCW36366.1"/>
    </source>
</evidence>
<dbReference type="EMBL" id="SMDC01000004">
    <property type="protein sequence ID" value="TCW36366.1"/>
    <property type="molecule type" value="Genomic_DNA"/>
</dbReference>
<dbReference type="InterPro" id="IPR010148">
    <property type="entry name" value="CRISPR-assoc_prot_CT1975"/>
</dbReference>
<dbReference type="NCBIfam" id="TIGR01869">
    <property type="entry name" value="casC_Cse4"/>
    <property type="match status" value="1"/>
</dbReference>
<proteinExistence type="predicted"/>